<feature type="compositionally biased region" description="Basic and acidic residues" evidence="1">
    <location>
        <begin position="25"/>
        <end position="41"/>
    </location>
</feature>
<accession>A0ABW2C3E3</accession>
<evidence type="ECO:0000313" key="3">
    <source>
        <dbReference type="Proteomes" id="UP001596337"/>
    </source>
</evidence>
<gene>
    <name evidence="2" type="ORF">ACFQGD_18895</name>
</gene>
<protein>
    <submittedName>
        <fullName evidence="2">Uncharacterized protein</fullName>
    </submittedName>
</protein>
<feature type="region of interest" description="Disordered" evidence="1">
    <location>
        <begin position="22"/>
        <end position="44"/>
    </location>
</feature>
<organism evidence="2 3">
    <name type="scientific">Haloechinothrix salitolerans</name>
    <dbReference type="NCBI Taxonomy" id="926830"/>
    <lineage>
        <taxon>Bacteria</taxon>
        <taxon>Bacillati</taxon>
        <taxon>Actinomycetota</taxon>
        <taxon>Actinomycetes</taxon>
        <taxon>Pseudonocardiales</taxon>
        <taxon>Pseudonocardiaceae</taxon>
        <taxon>Haloechinothrix</taxon>
    </lineage>
</organism>
<keyword evidence="3" id="KW-1185">Reference proteome</keyword>
<name>A0ABW2C3E3_9PSEU</name>
<evidence type="ECO:0000256" key="1">
    <source>
        <dbReference type="SAM" id="MobiDB-lite"/>
    </source>
</evidence>
<dbReference type="EMBL" id="JBHSXX010000001">
    <property type="protein sequence ID" value="MFC6869212.1"/>
    <property type="molecule type" value="Genomic_DNA"/>
</dbReference>
<reference evidence="3" key="1">
    <citation type="journal article" date="2019" name="Int. J. Syst. Evol. Microbiol.">
        <title>The Global Catalogue of Microorganisms (GCM) 10K type strain sequencing project: providing services to taxonomists for standard genome sequencing and annotation.</title>
        <authorList>
            <consortium name="The Broad Institute Genomics Platform"/>
            <consortium name="The Broad Institute Genome Sequencing Center for Infectious Disease"/>
            <person name="Wu L."/>
            <person name="Ma J."/>
        </authorList>
    </citation>
    <scope>NUCLEOTIDE SEQUENCE [LARGE SCALE GENOMIC DNA]</scope>
    <source>
        <strain evidence="3">KCTC 32255</strain>
    </source>
</reference>
<sequence length="72" mass="8531">MQRNVEIQMFIPDLVATASSIMHAGTDRQRNRRREDRDVQLRRAARAPFSYTPDVLRDLTNKVPLRNRDHRT</sequence>
<dbReference type="RefSeq" id="WP_345402866.1">
    <property type="nucleotide sequence ID" value="NZ_BAABLA010000112.1"/>
</dbReference>
<comment type="caution">
    <text evidence="2">The sequence shown here is derived from an EMBL/GenBank/DDBJ whole genome shotgun (WGS) entry which is preliminary data.</text>
</comment>
<proteinExistence type="predicted"/>
<dbReference type="Proteomes" id="UP001596337">
    <property type="component" value="Unassembled WGS sequence"/>
</dbReference>
<evidence type="ECO:0000313" key="2">
    <source>
        <dbReference type="EMBL" id="MFC6869212.1"/>
    </source>
</evidence>